<keyword evidence="4 7" id="KW-0812">Transmembrane</keyword>
<keyword evidence="5 7" id="KW-1133">Transmembrane helix</keyword>
<organism evidence="9 10">
    <name type="scientific">Amycolatopsis marina</name>
    <dbReference type="NCBI Taxonomy" id="490629"/>
    <lineage>
        <taxon>Bacteria</taxon>
        <taxon>Bacillati</taxon>
        <taxon>Actinomycetota</taxon>
        <taxon>Actinomycetes</taxon>
        <taxon>Pseudonocardiales</taxon>
        <taxon>Pseudonocardiaceae</taxon>
        <taxon>Amycolatopsis</taxon>
    </lineage>
</organism>
<keyword evidence="2" id="KW-0813">Transport</keyword>
<evidence type="ECO:0000256" key="5">
    <source>
        <dbReference type="ARBA" id="ARBA00022989"/>
    </source>
</evidence>
<evidence type="ECO:0000313" key="10">
    <source>
        <dbReference type="Proteomes" id="UP000243799"/>
    </source>
</evidence>
<dbReference type="GO" id="GO:0005886">
    <property type="term" value="C:plasma membrane"/>
    <property type="evidence" value="ECO:0007669"/>
    <property type="project" value="UniProtKB-SubCell"/>
</dbReference>
<protein>
    <submittedName>
        <fullName evidence="9">Major Facilitator Superfamily protein</fullName>
    </submittedName>
</protein>
<evidence type="ECO:0000259" key="8">
    <source>
        <dbReference type="PROSITE" id="PS50850"/>
    </source>
</evidence>
<proteinExistence type="predicted"/>
<dbReference type="AlphaFoldDB" id="A0A1I1BDA7"/>
<evidence type="ECO:0000256" key="6">
    <source>
        <dbReference type="ARBA" id="ARBA00023136"/>
    </source>
</evidence>
<evidence type="ECO:0000256" key="1">
    <source>
        <dbReference type="ARBA" id="ARBA00004651"/>
    </source>
</evidence>
<feature type="transmembrane region" description="Helical" evidence="7">
    <location>
        <begin position="125"/>
        <end position="146"/>
    </location>
</feature>
<reference evidence="10" key="1">
    <citation type="submission" date="2016-10" db="EMBL/GenBank/DDBJ databases">
        <authorList>
            <person name="Varghese N."/>
            <person name="Submissions S."/>
        </authorList>
    </citation>
    <scope>NUCLEOTIDE SEQUENCE [LARGE SCALE GENOMIC DNA]</scope>
    <source>
        <strain evidence="10">CGMCC 4.3568</strain>
    </source>
</reference>
<dbReference type="InterPro" id="IPR011701">
    <property type="entry name" value="MFS"/>
</dbReference>
<dbReference type="STRING" id="490629.SAMN05216266_113132"/>
<dbReference type="PANTHER" id="PTHR42718:SF46">
    <property type="entry name" value="BLR6921 PROTEIN"/>
    <property type="match status" value="1"/>
</dbReference>
<evidence type="ECO:0000256" key="3">
    <source>
        <dbReference type="ARBA" id="ARBA00022475"/>
    </source>
</evidence>
<evidence type="ECO:0000256" key="4">
    <source>
        <dbReference type="ARBA" id="ARBA00022692"/>
    </source>
</evidence>
<feature type="transmembrane region" description="Helical" evidence="7">
    <location>
        <begin position="28"/>
        <end position="46"/>
    </location>
</feature>
<feature type="transmembrane region" description="Helical" evidence="7">
    <location>
        <begin position="283"/>
        <end position="300"/>
    </location>
</feature>
<gene>
    <name evidence="9" type="ORF">SAMN05216266_113132</name>
</gene>
<dbReference type="Pfam" id="PF07690">
    <property type="entry name" value="MFS_1"/>
    <property type="match status" value="1"/>
</dbReference>
<comment type="subcellular location">
    <subcellularLocation>
        <location evidence="1">Cell membrane</location>
        <topology evidence="1">Multi-pass membrane protein</topology>
    </subcellularLocation>
</comment>
<feature type="transmembrane region" description="Helical" evidence="7">
    <location>
        <begin position="257"/>
        <end position="276"/>
    </location>
</feature>
<dbReference type="SUPFAM" id="SSF103473">
    <property type="entry name" value="MFS general substrate transporter"/>
    <property type="match status" value="1"/>
</dbReference>
<dbReference type="PROSITE" id="PS50850">
    <property type="entry name" value="MFS"/>
    <property type="match status" value="1"/>
</dbReference>
<keyword evidence="6 7" id="KW-0472">Membrane</keyword>
<evidence type="ECO:0000256" key="2">
    <source>
        <dbReference type="ARBA" id="ARBA00022448"/>
    </source>
</evidence>
<dbReference type="EMBL" id="FOKG01000013">
    <property type="protein sequence ID" value="SFB48365.1"/>
    <property type="molecule type" value="Genomic_DNA"/>
</dbReference>
<keyword evidence="3" id="KW-1003">Cell membrane</keyword>
<sequence>MVVAYGLVTGGFLLVGGRMTDLLGRRRVFLAGLSLFTPAPLVAGLAQHGGVLITARGLQGLDGARIAPAALSLVAATFREGRERNRAFGIFACGRSRRLDVAEASAVTGALLTSVYALHHAATHGWASVSTLAWFVAAGVLMTAFVSIERRSPAPLVPGKMLRNRTLVAVNLTALLAFGVFFSLIFLGALLMQQELGYSPRQTGLAWLATTLTEFVSASAAGRPTAVMSVRGMLATGLTLLATAMVWLTQVSADGNYLIGLLPAFLLAGIGFGLCVPALQIGALFGVTVVATVLVAGTGLDGFHTAFAAVGVLAGLGTITTMVGFRKK</sequence>
<feature type="transmembrane region" description="Helical" evidence="7">
    <location>
        <begin position="167"/>
        <end position="192"/>
    </location>
</feature>
<dbReference type="Proteomes" id="UP000243799">
    <property type="component" value="Unassembled WGS sequence"/>
</dbReference>
<name>A0A1I1BDA7_9PSEU</name>
<dbReference type="RefSeq" id="WP_218160387.1">
    <property type="nucleotide sequence ID" value="NZ_FOKG01000013.1"/>
</dbReference>
<dbReference type="InterPro" id="IPR020846">
    <property type="entry name" value="MFS_dom"/>
</dbReference>
<accession>A0A1I1BDA7</accession>
<evidence type="ECO:0000313" key="9">
    <source>
        <dbReference type="EMBL" id="SFB48365.1"/>
    </source>
</evidence>
<feature type="transmembrane region" description="Helical" evidence="7">
    <location>
        <begin position="306"/>
        <end position="325"/>
    </location>
</feature>
<dbReference type="GO" id="GO:0022857">
    <property type="term" value="F:transmembrane transporter activity"/>
    <property type="evidence" value="ECO:0007669"/>
    <property type="project" value="InterPro"/>
</dbReference>
<feature type="transmembrane region" description="Helical" evidence="7">
    <location>
        <begin position="233"/>
        <end position="251"/>
    </location>
</feature>
<dbReference type="InterPro" id="IPR036259">
    <property type="entry name" value="MFS_trans_sf"/>
</dbReference>
<evidence type="ECO:0000256" key="7">
    <source>
        <dbReference type="SAM" id="Phobius"/>
    </source>
</evidence>
<feature type="domain" description="Major facilitator superfamily (MFS) profile" evidence="8">
    <location>
        <begin position="1"/>
        <end position="328"/>
    </location>
</feature>
<dbReference type="PANTHER" id="PTHR42718">
    <property type="entry name" value="MAJOR FACILITATOR SUPERFAMILY MULTIDRUG TRANSPORTER MFSC"/>
    <property type="match status" value="1"/>
</dbReference>
<keyword evidence="10" id="KW-1185">Reference proteome</keyword>
<dbReference type="Gene3D" id="1.20.1720.10">
    <property type="entry name" value="Multidrug resistance protein D"/>
    <property type="match status" value="1"/>
</dbReference>
<feature type="transmembrane region" description="Helical" evidence="7">
    <location>
        <begin position="204"/>
        <end position="221"/>
    </location>
</feature>